<evidence type="ECO:0000256" key="1">
    <source>
        <dbReference type="SAM" id="MobiDB-lite"/>
    </source>
</evidence>
<dbReference type="EMBL" id="HBGF01020146">
    <property type="protein sequence ID" value="CAD9113289.1"/>
    <property type="molecule type" value="Transcribed_RNA"/>
</dbReference>
<feature type="region of interest" description="Disordered" evidence="1">
    <location>
        <begin position="227"/>
        <end position="250"/>
    </location>
</feature>
<organism evidence="3">
    <name type="scientific">Neobodo designis</name>
    <name type="common">Flagellated protozoan</name>
    <name type="synonym">Bodo designis</name>
    <dbReference type="NCBI Taxonomy" id="312471"/>
    <lineage>
        <taxon>Eukaryota</taxon>
        <taxon>Discoba</taxon>
        <taxon>Euglenozoa</taxon>
        <taxon>Kinetoplastea</taxon>
        <taxon>Metakinetoplastina</taxon>
        <taxon>Neobodonida</taxon>
        <taxon>Neobodo</taxon>
    </lineage>
</organism>
<name>A0A7S1Q0B7_NEODS</name>
<sequence length="250" mass="28228">MRALILLAVAAALVAAQDPPPGWTAYATGNCPAGTRLTKMEATWKVLGNAPASQAFYSPWFGSDTTDNLNLLQPVNPWFGNSWNFYTEYFQWSPTHNVDSTSYPTSTGNTLHGEIIFNGVNEQSYTVRQTDQTQGQSSQMTIPVQRDVWGNYKNYTVLYVVFEKIAQCNEYPPDEIVTFKDINVYCDGELITPQWTTAVVDEVCDFTAHVINPHEISITWNTQSSKRPAKHLIEQSQSDRTFGRRFPKRV</sequence>
<reference evidence="3" key="1">
    <citation type="submission" date="2021-01" db="EMBL/GenBank/DDBJ databases">
        <authorList>
            <person name="Corre E."/>
            <person name="Pelletier E."/>
            <person name="Niang G."/>
            <person name="Scheremetjew M."/>
            <person name="Finn R."/>
            <person name="Kale V."/>
            <person name="Holt S."/>
            <person name="Cochrane G."/>
            <person name="Meng A."/>
            <person name="Brown T."/>
            <person name="Cohen L."/>
        </authorList>
    </citation>
    <scope>NUCLEOTIDE SEQUENCE</scope>
    <source>
        <strain evidence="3">CCAP 1951/1</strain>
    </source>
</reference>
<gene>
    <name evidence="3" type="ORF">NDES1114_LOCUS13308</name>
</gene>
<evidence type="ECO:0000313" key="3">
    <source>
        <dbReference type="EMBL" id="CAD9113289.1"/>
    </source>
</evidence>
<evidence type="ECO:0000256" key="2">
    <source>
        <dbReference type="SAM" id="SignalP"/>
    </source>
</evidence>
<feature type="chain" id="PRO_5030515650" evidence="2">
    <location>
        <begin position="17"/>
        <end position="250"/>
    </location>
</feature>
<keyword evidence="2" id="KW-0732">Signal</keyword>
<proteinExistence type="predicted"/>
<accession>A0A7S1Q0B7</accession>
<dbReference type="InterPro" id="IPR038656">
    <property type="entry name" value="Peptidase_G1_sf"/>
</dbReference>
<dbReference type="AlphaFoldDB" id="A0A7S1Q0B7"/>
<dbReference type="Gene3D" id="2.60.120.700">
    <property type="entry name" value="Peptidase G1"/>
    <property type="match status" value="1"/>
</dbReference>
<protein>
    <submittedName>
        <fullName evidence="3">Uncharacterized protein</fullName>
    </submittedName>
</protein>
<feature type="signal peptide" evidence="2">
    <location>
        <begin position="1"/>
        <end position="16"/>
    </location>
</feature>